<evidence type="ECO:0000256" key="1">
    <source>
        <dbReference type="ARBA" id="ARBA00022701"/>
    </source>
</evidence>
<dbReference type="PANTHER" id="PTHR47968">
    <property type="entry name" value="CENTROMERE PROTEIN E"/>
    <property type="match status" value="1"/>
</dbReference>
<keyword evidence="2 6" id="KW-0547">Nucleotide-binding</keyword>
<dbReference type="PANTHER" id="PTHR47968:SF36">
    <property type="entry name" value="KINESIN HEAVY CHAIN ISOFORM X1"/>
    <property type="match status" value="1"/>
</dbReference>
<dbReference type="Pfam" id="PF00225">
    <property type="entry name" value="Kinesin"/>
    <property type="match status" value="1"/>
</dbReference>
<feature type="domain" description="Kinesin motor" evidence="9">
    <location>
        <begin position="5"/>
        <end position="355"/>
    </location>
</feature>
<dbReference type="PROSITE" id="PS50067">
    <property type="entry name" value="KINESIN_MOTOR_2"/>
    <property type="match status" value="1"/>
</dbReference>
<proteinExistence type="inferred from homology"/>
<evidence type="ECO:0000259" key="9">
    <source>
        <dbReference type="PROSITE" id="PS50067"/>
    </source>
</evidence>
<comment type="caution">
    <text evidence="10">The sequence shown here is derived from an EMBL/GenBank/DDBJ whole genome shotgun (WGS) entry which is preliminary data.</text>
</comment>
<dbReference type="InterPro" id="IPR027417">
    <property type="entry name" value="P-loop_NTPase"/>
</dbReference>
<dbReference type="Gene3D" id="3.40.850.10">
    <property type="entry name" value="Kinesin motor domain"/>
    <property type="match status" value="1"/>
</dbReference>
<dbReference type="InterPro" id="IPR001752">
    <property type="entry name" value="Kinesin_motor_dom"/>
</dbReference>
<dbReference type="AlphaFoldDB" id="A0A9W7GED2"/>
<dbReference type="PROSITE" id="PS00411">
    <property type="entry name" value="KINESIN_MOTOR_1"/>
    <property type="match status" value="1"/>
</dbReference>
<evidence type="ECO:0000256" key="4">
    <source>
        <dbReference type="ARBA" id="ARBA00023054"/>
    </source>
</evidence>
<keyword evidence="1 7" id="KW-0493">Microtubule</keyword>
<evidence type="ECO:0000256" key="7">
    <source>
        <dbReference type="RuleBase" id="RU000394"/>
    </source>
</evidence>
<dbReference type="GO" id="GO:0008017">
    <property type="term" value="F:microtubule binding"/>
    <property type="evidence" value="ECO:0007669"/>
    <property type="project" value="InterPro"/>
</dbReference>
<keyword evidence="5 6" id="KW-0505">Motor protein</keyword>
<feature type="region of interest" description="Disordered" evidence="8">
    <location>
        <begin position="470"/>
        <end position="493"/>
    </location>
</feature>
<comment type="similarity">
    <text evidence="6 7">Belongs to the TRAFAC class myosin-kinesin ATPase superfamily. Kinesin family.</text>
</comment>
<feature type="compositionally biased region" description="Basic and acidic residues" evidence="8">
    <location>
        <begin position="481"/>
        <end position="493"/>
    </location>
</feature>
<dbReference type="SMART" id="SM00129">
    <property type="entry name" value="KISc"/>
    <property type="match status" value="1"/>
</dbReference>
<gene>
    <name evidence="10" type="ORF">TrCOL_g10678</name>
</gene>
<dbReference type="Proteomes" id="UP001165065">
    <property type="component" value="Unassembled WGS sequence"/>
</dbReference>
<keyword evidence="11" id="KW-1185">Reference proteome</keyword>
<accession>A0A9W7GED2</accession>
<feature type="compositionally biased region" description="Polar residues" evidence="8">
    <location>
        <begin position="526"/>
        <end position="536"/>
    </location>
</feature>
<feature type="binding site" evidence="6">
    <location>
        <begin position="99"/>
        <end position="106"/>
    </location>
    <ligand>
        <name>ATP</name>
        <dbReference type="ChEBI" id="CHEBI:30616"/>
    </ligand>
</feature>
<dbReference type="GO" id="GO:0003777">
    <property type="term" value="F:microtubule motor activity"/>
    <property type="evidence" value="ECO:0007669"/>
    <property type="project" value="InterPro"/>
</dbReference>
<evidence type="ECO:0000313" key="11">
    <source>
        <dbReference type="Proteomes" id="UP001165065"/>
    </source>
</evidence>
<dbReference type="InterPro" id="IPR027640">
    <property type="entry name" value="Kinesin-like_fam"/>
</dbReference>
<dbReference type="GO" id="GO:0005874">
    <property type="term" value="C:microtubule"/>
    <property type="evidence" value="ECO:0007669"/>
    <property type="project" value="UniProtKB-KW"/>
</dbReference>
<organism evidence="10 11">
    <name type="scientific">Triparma columacea</name>
    <dbReference type="NCBI Taxonomy" id="722753"/>
    <lineage>
        <taxon>Eukaryota</taxon>
        <taxon>Sar</taxon>
        <taxon>Stramenopiles</taxon>
        <taxon>Ochrophyta</taxon>
        <taxon>Bolidophyceae</taxon>
        <taxon>Parmales</taxon>
        <taxon>Triparmaceae</taxon>
        <taxon>Triparma</taxon>
    </lineage>
</organism>
<dbReference type="InterPro" id="IPR056524">
    <property type="entry name" value="KIF6/9_C"/>
</dbReference>
<dbReference type="SUPFAM" id="SSF52540">
    <property type="entry name" value="P-loop containing nucleoside triphosphate hydrolases"/>
    <property type="match status" value="1"/>
</dbReference>
<keyword evidence="4" id="KW-0175">Coiled coil</keyword>
<evidence type="ECO:0000256" key="3">
    <source>
        <dbReference type="ARBA" id="ARBA00022840"/>
    </source>
</evidence>
<dbReference type="OrthoDB" id="3176171at2759"/>
<evidence type="ECO:0000256" key="2">
    <source>
        <dbReference type="ARBA" id="ARBA00022741"/>
    </source>
</evidence>
<dbReference type="PRINTS" id="PR00380">
    <property type="entry name" value="KINESINHEAVY"/>
</dbReference>
<dbReference type="Pfam" id="PF23735">
    <property type="entry name" value="KIF9"/>
    <property type="match status" value="1"/>
</dbReference>
<evidence type="ECO:0000256" key="5">
    <source>
        <dbReference type="ARBA" id="ARBA00023175"/>
    </source>
</evidence>
<protein>
    <recommendedName>
        <fullName evidence="7">Kinesin-like protein</fullName>
    </recommendedName>
</protein>
<reference evidence="11" key="1">
    <citation type="journal article" date="2023" name="Commun. Biol.">
        <title>Genome analysis of Parmales, the sister group of diatoms, reveals the evolutionary specialization of diatoms from phago-mixotrophs to photoautotrophs.</title>
        <authorList>
            <person name="Ban H."/>
            <person name="Sato S."/>
            <person name="Yoshikawa S."/>
            <person name="Yamada K."/>
            <person name="Nakamura Y."/>
            <person name="Ichinomiya M."/>
            <person name="Sato N."/>
            <person name="Blanc-Mathieu R."/>
            <person name="Endo H."/>
            <person name="Kuwata A."/>
            <person name="Ogata H."/>
        </authorList>
    </citation>
    <scope>NUCLEOTIDE SEQUENCE [LARGE SCALE GENOMIC DNA]</scope>
</reference>
<feature type="region of interest" description="Disordered" evidence="8">
    <location>
        <begin position="526"/>
        <end position="549"/>
    </location>
</feature>
<dbReference type="GO" id="GO:0007018">
    <property type="term" value="P:microtubule-based movement"/>
    <property type="evidence" value="ECO:0007669"/>
    <property type="project" value="InterPro"/>
</dbReference>
<evidence type="ECO:0000256" key="8">
    <source>
        <dbReference type="SAM" id="MobiDB-lite"/>
    </source>
</evidence>
<evidence type="ECO:0000313" key="10">
    <source>
        <dbReference type="EMBL" id="GMI42897.1"/>
    </source>
</evidence>
<dbReference type="InterPro" id="IPR036961">
    <property type="entry name" value="Kinesin_motor_dom_sf"/>
</dbReference>
<sequence>MPRQAVKVCIRTRPTANFAANAIQIDQAKGTVVINTADKKAADATHTDTSGISNQETLFSFKFHHILHNVSQDTVYSTISRDVVQSVVDGTNGTIMTYGQTGSGKTFTMIGDTRNFAHRGIAPRAVTHIFQTMAERTEIDFRVSCVYYEIYNEKVYDLLDDLTNSETRTDFQIAEEKNGKGTFVRGLNEVEIESEQDMLNHLYSGELARTTSQHKLNRKSNRSHSIFTIFLQQRARSGVSERIVSSKLNLVDLAGSERLKKTMDDSDGIPIDATTKKESMMINQSLTYLEQCVVALSKKGGSGYVPYRQTKLTNVLKDAIGGNCQTLMFANMWGEQDHLEETISTLRLAARMMRVQNETATLESFDDAMMVKKLTKEVKELKQELLMHDAMAERSGIVYDDYTPEMKLEMRAMIEKFLAAEIGSDEEADAISLSSVRQMRELLMQFKRITIEKDANLQRLVTAGRMGQTSSGFAATAGEGGEAKESDPEFDAADAKETVGDAVGGEGFSLGAAGGDLRPDLMDQVGSPSKSVQGSPTRPIESFSATDAAQEKMTYSATSFRAESKGGRSSAVPEDKEEAFALYKRTKGRPLNVSIMDGKAEVKSLKGKAKGLTAECNDFKVEIDRITGLINKKKNERANQAQPGGYDEDIDVVDEEEFELMKQQREAKKGYKAGMRELNDLKAKIGQLQMSIDDNKYNLLSDFDMWHGIAIGTVIDDGGGQSKSEGGEVMDDAEMFEKMELERIAAKDPDSIAFFQAQKTRRANMSQNSLTIRQMGRNKRSVGV</sequence>
<dbReference type="EMBL" id="BRYA01000184">
    <property type="protein sequence ID" value="GMI42897.1"/>
    <property type="molecule type" value="Genomic_DNA"/>
</dbReference>
<dbReference type="GO" id="GO:0005524">
    <property type="term" value="F:ATP binding"/>
    <property type="evidence" value="ECO:0007669"/>
    <property type="project" value="UniProtKB-UniRule"/>
</dbReference>
<keyword evidence="3 6" id="KW-0067">ATP-binding</keyword>
<dbReference type="InterPro" id="IPR019821">
    <property type="entry name" value="Kinesin_motor_CS"/>
</dbReference>
<evidence type="ECO:0000256" key="6">
    <source>
        <dbReference type="PROSITE-ProRule" id="PRU00283"/>
    </source>
</evidence>
<name>A0A9W7GED2_9STRA</name>